<evidence type="ECO:0000256" key="1">
    <source>
        <dbReference type="SAM" id="Coils"/>
    </source>
</evidence>
<organism evidence="2 3">
    <name type="scientific">Punica granatum</name>
    <name type="common">Pomegranate</name>
    <dbReference type="NCBI Taxonomy" id="22663"/>
    <lineage>
        <taxon>Eukaryota</taxon>
        <taxon>Viridiplantae</taxon>
        <taxon>Streptophyta</taxon>
        <taxon>Embryophyta</taxon>
        <taxon>Tracheophyta</taxon>
        <taxon>Spermatophyta</taxon>
        <taxon>Magnoliopsida</taxon>
        <taxon>eudicotyledons</taxon>
        <taxon>Gunneridae</taxon>
        <taxon>Pentapetalae</taxon>
        <taxon>rosids</taxon>
        <taxon>malvids</taxon>
        <taxon>Myrtales</taxon>
        <taxon>Lythraceae</taxon>
        <taxon>Punica</taxon>
    </lineage>
</organism>
<evidence type="ECO:0000313" key="2">
    <source>
        <dbReference type="EMBL" id="OWM80479.1"/>
    </source>
</evidence>
<dbReference type="AlphaFoldDB" id="A0A218X6Z6"/>
<dbReference type="EMBL" id="MTKT01002229">
    <property type="protein sequence ID" value="OWM80479.1"/>
    <property type="molecule type" value="Genomic_DNA"/>
</dbReference>
<comment type="caution">
    <text evidence="2">The sequence shown here is derived from an EMBL/GenBank/DDBJ whole genome shotgun (WGS) entry which is preliminary data.</text>
</comment>
<gene>
    <name evidence="2" type="ORF">CDL15_Pgr019759</name>
</gene>
<dbReference type="Proteomes" id="UP000197138">
    <property type="component" value="Unassembled WGS sequence"/>
</dbReference>
<feature type="coiled-coil region" evidence="1">
    <location>
        <begin position="256"/>
        <end position="283"/>
    </location>
</feature>
<protein>
    <submittedName>
        <fullName evidence="2">Uncharacterized protein</fullName>
    </submittedName>
</protein>
<dbReference type="GO" id="GO:0048364">
    <property type="term" value="P:root development"/>
    <property type="evidence" value="ECO:0007669"/>
    <property type="project" value="InterPro"/>
</dbReference>
<dbReference type="GO" id="GO:0048367">
    <property type="term" value="P:shoot system development"/>
    <property type="evidence" value="ECO:0007669"/>
    <property type="project" value="InterPro"/>
</dbReference>
<accession>A0A218X6Z6</accession>
<dbReference type="PANTHER" id="PTHR33070:SF129">
    <property type="entry name" value="DUF241 DOMAIN PROTEIN"/>
    <property type="match status" value="1"/>
</dbReference>
<sequence>MASSSSSNAFRHARSNSLPSRAHPVISKLDEALSGLRTSETTCSSSSSVTCKVNDLQDLHGCVDQLLLLPLVQQSFTQECHSRWADELLDGSLWLLDLCSTAKNSLLQSKEALQELQSSMRRRKAGESMLDNEIQKYLSVRKSVRKAMKKAISSLKARKDDSTSSALIKDDEAAAFVTLLKEVEGATTAVFESVFCLISGARQPGSSSAWSFISKVTLKRRAASSEVDLNGFNKQDMALESLMSHKTGKVHDLTQVQQLQDGLKNLNLDIQDLEEGLESLHRRLIKSRVSLLNIINH</sequence>
<proteinExistence type="predicted"/>
<name>A0A218X6Z6_PUNGR</name>
<dbReference type="PANTHER" id="PTHR33070">
    <property type="entry name" value="OS06G0725500 PROTEIN"/>
    <property type="match status" value="1"/>
</dbReference>
<dbReference type="Pfam" id="PF03087">
    <property type="entry name" value="BPS1"/>
    <property type="match status" value="1"/>
</dbReference>
<dbReference type="InterPro" id="IPR004320">
    <property type="entry name" value="BPS1_pln"/>
</dbReference>
<reference evidence="3" key="1">
    <citation type="journal article" date="2017" name="Plant J.">
        <title>The pomegranate (Punica granatum L.) genome and the genomics of punicalagin biosynthesis.</title>
        <authorList>
            <person name="Qin G."/>
            <person name="Xu C."/>
            <person name="Ming R."/>
            <person name="Tang H."/>
            <person name="Guyot R."/>
            <person name="Kramer E.M."/>
            <person name="Hu Y."/>
            <person name="Yi X."/>
            <person name="Qi Y."/>
            <person name="Xu X."/>
            <person name="Gao Z."/>
            <person name="Pan H."/>
            <person name="Jian J."/>
            <person name="Tian Y."/>
            <person name="Yue Z."/>
            <person name="Xu Y."/>
        </authorList>
    </citation>
    <scope>NUCLEOTIDE SEQUENCE [LARGE SCALE GENOMIC DNA]</scope>
    <source>
        <strain evidence="3">cv. Dabenzi</strain>
    </source>
</reference>
<keyword evidence="1" id="KW-0175">Coiled coil</keyword>
<evidence type="ECO:0000313" key="3">
    <source>
        <dbReference type="Proteomes" id="UP000197138"/>
    </source>
</evidence>